<dbReference type="RefSeq" id="XP_789232.3">
    <property type="nucleotide sequence ID" value="XM_784139.4"/>
</dbReference>
<dbReference type="PANTHER" id="PTHR24543">
    <property type="entry name" value="MULTICOPPER OXIDASE-RELATED"/>
    <property type="match status" value="1"/>
</dbReference>
<keyword evidence="2" id="KW-0732">Signal</keyword>
<accession>A0A7M7RF90</accession>
<name>A0A7M7RF90_STRPU</name>
<evidence type="ECO:0000256" key="2">
    <source>
        <dbReference type="SAM" id="SignalP"/>
    </source>
</evidence>
<feature type="signal peptide" evidence="2">
    <location>
        <begin position="1"/>
        <end position="17"/>
    </location>
</feature>
<sequence length="1892" mass="202941">MGIHTGFIACTIGLSLAFLTLNGIHVDGGQTKDVGCDLKKDPEGCEQESCSSLVPSSCINGECRDGVCHCNPCWDGSKCDRYVNKHAPILQSIADIAIPRSHLTNPSWRTSVLGYAIATDDDRDVRCRGTIKCTCADLVYSVHEREGKESDLFKIDADGSLHVRQDQTREFSDKYLLTIRVSNPDDPRYSEQHFRVLVLDVDNDMDDDEDEIHHRFRRAEVADADLTEVNENNTIEFTLAPVSVEANGTKLEAGIKVIFSLTMDIPWGTYAEDVKVELYAEEGNFTFGILCPPSVTQAGSNIAYETATPSYDYDADNPFMATGAYLSLGRVTNNNASIVEGTSSITIEFSLTVLNDSRAGFSDSELRWITAGVEFANGVLLWVGQLGYYLQAATTNEYDPSTVTITPANPSINKLDFGVFTLSMNIYDMTSDVTVRVFGSPDKEGVASICGIGVRSYGNGFCLQNEDVVASYVADDVYKNNKEATFPFNSIINGGALNDAVDSEITMDVIVRLPSNDQAIVSTSYPVGISVLINDIETNASTTFTAAAEDSTITTGGTFVINSATAQVSDVIAGGSFPVRVRLTIPTGKYDLTLEAAITSPAGSSSPSMCRTTVYSSGYNLPCISSTCPDCSNDITAMNGAVTTSLNLGMIKNENLRADSSNNKATFDVWVGIPSSVAIGPVDVEFTLKSSTVVVGSPESASVNVISTIPADQDGKSLTFTSSLLCANSCTLANGAVGTLRVTVAVPTMSTFSNIRFAVTSQVIGDVERVGLCDAKISSAAIELGCLPYTTDSIEETKTSAAGSSLIDETLTFETGIVSNLDQNITGEFIVDILFRRMVVDLVDVDAARTIDLNVYVNDEASASHTFQASVVGTEDLSTWDATPPTDPVSIVSSVTSPNDGAVAPGTLATVNITLTMEAATSYAYSVDVDVNSNTLNIISLEGDVGGSDIPCGDPVFTDATLTSLNDEKTKQQATLDLGVVSASMTSSSSLSLSLLVQLSGDRALVADGSQHPINVVVKSQSDTTLDTEIINIGADYAAAAALTAVLPTSHTVVYDTVTSQEIEIGKESSFTQSITLSSGTTLGYRLVFVSNVTWFEFTEITLGTIGADLGGFTAPDLSPDPALPQTSLTADLGFIACLGSDCQIEFYVTVKARNDSGAMHGDVVQMDANVNVYTGDSTESQDVQNLIFYAINSTFIRNYTSTFDLTCPDSATTMTPGERAMCNITIDVIDQDVESEVEVVTTLNISYVGMVVRSLAVVEVGSNIVSDLGNLLSQTPIFTSHVNENSTQKDRVKLSLGRLHNNDIDNAAANDPDHQIVIGVEIQLTDSEEVVEGSQHILSAGVAFDAAYVWVSNMYIEASRSGTEQPDLSITYSMMGDTSNLVAGETVTYRIGLNHSDVSSAECNNVELRLLLPPYIDYQSIIEDGAHDVSYPIAIDASAGLTFQLTKVYFTDIIAFDVACTISSSYAFKGKTSWSASSPLQISYSTFDRSGVSITDGPTVIAFEEATYSLTASSPVSTSSLPTAVCASPVALGVRDRMVVKDCQIQASSEPNPEAAAANARLNGVGWKTEARAGDYLYDRFLKIDLGRRVALSRLDTQGGARAATATEVAFEGDIGKFEVLYSTDDVVYRRALATDGTFEFDHSSSSTPDYNRISEHHLQSPVEARYVIIRLTEYDFTNAGHLYNVLRTELYGCGLQAIQTDVCKETTVSPSLDDTRGVLIHSTDQDAFICDTKTRRKSGLQRDLDSQTLVINNKLPDTVCSIKRAAPSSQWSVLPDQVRQVIGYAAADDTLYAIGRDSSAVYYMKSTDDGLSWTPIPPSEWQAAVITTNVTKVPLESADDPIFSTILSADPDQLVRFDGIYSDDGTTQTKWVGWNQCCQKDCYLEGNTIC</sequence>
<feature type="chain" id="PRO_5029893304" evidence="2">
    <location>
        <begin position="18"/>
        <end position="1892"/>
    </location>
</feature>
<organism evidence="5 6">
    <name type="scientific">Strongylocentrotus purpuratus</name>
    <name type="common">Purple sea urchin</name>
    <dbReference type="NCBI Taxonomy" id="7668"/>
    <lineage>
        <taxon>Eukaryota</taxon>
        <taxon>Metazoa</taxon>
        <taxon>Echinodermata</taxon>
        <taxon>Eleutherozoa</taxon>
        <taxon>Echinozoa</taxon>
        <taxon>Echinoidea</taxon>
        <taxon>Euechinoidea</taxon>
        <taxon>Echinacea</taxon>
        <taxon>Camarodonta</taxon>
        <taxon>Echinidea</taxon>
        <taxon>Strongylocentrotidae</taxon>
        <taxon>Strongylocentrotus</taxon>
    </lineage>
</organism>
<dbReference type="EnsemblMetazoa" id="XM_784139">
    <property type="protein sequence ID" value="XP_789232"/>
    <property type="gene ID" value="LOC584274"/>
</dbReference>
<evidence type="ECO:0000256" key="1">
    <source>
        <dbReference type="PROSITE-ProRule" id="PRU00043"/>
    </source>
</evidence>
<dbReference type="GeneID" id="584274"/>
<dbReference type="InterPro" id="IPR002126">
    <property type="entry name" value="Cadherin-like_dom"/>
</dbReference>
<dbReference type="OrthoDB" id="10064711at2759"/>
<feature type="domain" description="F5/8 type C" evidence="3">
    <location>
        <begin position="1527"/>
        <end position="1695"/>
    </location>
</feature>
<dbReference type="SUPFAM" id="SSF49785">
    <property type="entry name" value="Galactose-binding domain-like"/>
    <property type="match status" value="1"/>
</dbReference>
<dbReference type="PANTHER" id="PTHR24543:SF325">
    <property type="entry name" value="F5_8 TYPE C DOMAIN-CONTAINING PROTEIN"/>
    <property type="match status" value="1"/>
</dbReference>
<dbReference type="GO" id="GO:0016020">
    <property type="term" value="C:membrane"/>
    <property type="evidence" value="ECO:0007669"/>
    <property type="project" value="InterPro"/>
</dbReference>
<feature type="domain" description="Cadherin" evidence="4">
    <location>
        <begin position="118"/>
        <end position="216"/>
    </location>
</feature>
<dbReference type="InterPro" id="IPR015919">
    <property type="entry name" value="Cadherin-like_sf"/>
</dbReference>
<dbReference type="Gene3D" id="2.60.40.60">
    <property type="entry name" value="Cadherins"/>
    <property type="match status" value="1"/>
</dbReference>
<keyword evidence="6" id="KW-1185">Reference proteome</keyword>
<evidence type="ECO:0000259" key="3">
    <source>
        <dbReference type="PROSITE" id="PS50022"/>
    </source>
</evidence>
<reference evidence="5" key="2">
    <citation type="submission" date="2021-01" db="UniProtKB">
        <authorList>
            <consortium name="EnsemblMetazoa"/>
        </authorList>
    </citation>
    <scope>IDENTIFICATION</scope>
</reference>
<proteinExistence type="predicted"/>
<keyword evidence="1" id="KW-0106">Calcium</keyword>
<dbReference type="SUPFAM" id="SSF49313">
    <property type="entry name" value="Cadherin-like"/>
    <property type="match status" value="1"/>
</dbReference>
<dbReference type="PROSITE" id="PS50268">
    <property type="entry name" value="CADHERIN_2"/>
    <property type="match status" value="1"/>
</dbReference>
<dbReference type="Gene3D" id="2.60.120.260">
    <property type="entry name" value="Galactose-binding domain-like"/>
    <property type="match status" value="1"/>
</dbReference>
<evidence type="ECO:0000259" key="4">
    <source>
        <dbReference type="PROSITE" id="PS50268"/>
    </source>
</evidence>
<dbReference type="InParanoid" id="A0A7M7RF90"/>
<evidence type="ECO:0000313" key="5">
    <source>
        <dbReference type="EnsemblMetazoa" id="XP_789232"/>
    </source>
</evidence>
<dbReference type="InterPro" id="IPR000421">
    <property type="entry name" value="FA58C"/>
</dbReference>
<protein>
    <submittedName>
        <fullName evidence="5">Uncharacterized protein</fullName>
    </submittedName>
</protein>
<dbReference type="PROSITE" id="PS50022">
    <property type="entry name" value="FA58C_3"/>
    <property type="match status" value="1"/>
</dbReference>
<dbReference type="Pfam" id="PF00754">
    <property type="entry name" value="F5_F8_type_C"/>
    <property type="match status" value="1"/>
</dbReference>
<dbReference type="GO" id="GO:0007156">
    <property type="term" value="P:homophilic cell adhesion via plasma membrane adhesion molecules"/>
    <property type="evidence" value="ECO:0007669"/>
    <property type="project" value="InterPro"/>
</dbReference>
<evidence type="ECO:0000313" key="6">
    <source>
        <dbReference type="Proteomes" id="UP000007110"/>
    </source>
</evidence>
<dbReference type="KEGG" id="spu:584274"/>
<dbReference type="InterPro" id="IPR008979">
    <property type="entry name" value="Galactose-bd-like_sf"/>
</dbReference>
<reference evidence="6" key="1">
    <citation type="submission" date="2015-02" db="EMBL/GenBank/DDBJ databases">
        <title>Genome sequencing for Strongylocentrotus purpuratus.</title>
        <authorList>
            <person name="Murali S."/>
            <person name="Liu Y."/>
            <person name="Vee V."/>
            <person name="English A."/>
            <person name="Wang M."/>
            <person name="Skinner E."/>
            <person name="Han Y."/>
            <person name="Muzny D.M."/>
            <person name="Worley K.C."/>
            <person name="Gibbs R.A."/>
        </authorList>
    </citation>
    <scope>NUCLEOTIDE SEQUENCE</scope>
</reference>
<dbReference type="OMA" id="KCRISYG"/>
<dbReference type="Proteomes" id="UP000007110">
    <property type="component" value="Unassembled WGS sequence"/>
</dbReference>
<dbReference type="GO" id="GO:0005509">
    <property type="term" value="F:calcium ion binding"/>
    <property type="evidence" value="ECO:0007669"/>
    <property type="project" value="UniProtKB-UniRule"/>
</dbReference>